<gene>
    <name evidence="9" type="ORF">BG55_16050</name>
</gene>
<comment type="function">
    <text evidence="6 7">Involved in the assembly process of the P-ring formation. It may associate with FlgF on the rod constituting a structure essential for the P-ring assembly or may act as a modulator protein for the P-ring assembly.</text>
</comment>
<evidence type="ECO:0000256" key="7">
    <source>
        <dbReference type="RuleBase" id="RU362063"/>
    </source>
</evidence>
<dbReference type="InterPro" id="IPR039246">
    <property type="entry name" value="Flagellar_FlgA"/>
</dbReference>
<name>A0A014PUR9_9GAMM</name>
<protein>
    <recommendedName>
        <fullName evidence="3 7">Flagella basal body P-ring formation protein FlgA</fullName>
    </recommendedName>
</protein>
<evidence type="ECO:0000259" key="8">
    <source>
        <dbReference type="SMART" id="SM00858"/>
    </source>
</evidence>
<comment type="caution">
    <text evidence="9">The sequence shown here is derived from an EMBL/GenBank/DDBJ whole genome shotgun (WGS) entry which is preliminary data.</text>
</comment>
<keyword evidence="9" id="KW-0282">Flagellum</keyword>
<dbReference type="OrthoDB" id="7065435at2"/>
<evidence type="ECO:0000256" key="6">
    <source>
        <dbReference type="ARBA" id="ARBA00025643"/>
    </source>
</evidence>
<dbReference type="InterPro" id="IPR017585">
    <property type="entry name" value="SAF_FlgA"/>
</dbReference>
<proteinExistence type="inferred from homology"/>
<evidence type="ECO:0000256" key="1">
    <source>
        <dbReference type="ARBA" id="ARBA00004418"/>
    </source>
</evidence>
<dbReference type="PATRIC" id="fig|69222.5.peg.3277"/>
<feature type="chain" id="PRO_5005100793" description="Flagella basal body P-ring formation protein FlgA" evidence="7">
    <location>
        <begin position="22"/>
        <end position="222"/>
    </location>
</feature>
<dbReference type="Pfam" id="PF17656">
    <property type="entry name" value="ChapFlgA_N"/>
    <property type="match status" value="1"/>
</dbReference>
<dbReference type="STRING" id="69222.BG55_16050"/>
<evidence type="ECO:0000256" key="3">
    <source>
        <dbReference type="ARBA" id="ARBA00014754"/>
    </source>
</evidence>
<sequence>MRGFTLLISGLLSLVTLSASAASLTDQLNQFFKTRYGESGQNADTLVVVVKTPQTQWPACDTPQFSLPGNSRMWGNMSVAANCGQNRRYLQIEVQVTGNYIVAARQVARGSAIAAADLKVQHGRLDTLPARTVMTAAEVTDAVTLRDIVPGQPVTLMMVRQPWRVKAGQNVTVIASGEGFNISSEGRAMNNATSTQPVRVRMNSGQIVSGKVAADGNILITL</sequence>
<keyword evidence="9" id="KW-0966">Cell projection</keyword>
<comment type="subcellular location">
    <subcellularLocation>
        <location evidence="1 7">Periplasm</location>
    </subcellularLocation>
</comment>
<dbReference type="Proteomes" id="UP000019918">
    <property type="component" value="Unassembled WGS sequence"/>
</dbReference>
<dbReference type="Gene3D" id="2.30.30.760">
    <property type="match status" value="1"/>
</dbReference>
<evidence type="ECO:0000256" key="4">
    <source>
        <dbReference type="ARBA" id="ARBA00022729"/>
    </source>
</evidence>
<feature type="signal peptide" evidence="7">
    <location>
        <begin position="1"/>
        <end position="21"/>
    </location>
</feature>
<dbReference type="GO" id="GO:0042597">
    <property type="term" value="C:periplasmic space"/>
    <property type="evidence" value="ECO:0007669"/>
    <property type="project" value="UniProtKB-SubCell"/>
</dbReference>
<dbReference type="SMART" id="SM00858">
    <property type="entry name" value="SAF"/>
    <property type="match status" value="1"/>
</dbReference>
<evidence type="ECO:0000313" key="9">
    <source>
        <dbReference type="EMBL" id="EXU74612.1"/>
    </source>
</evidence>
<evidence type="ECO:0000256" key="2">
    <source>
        <dbReference type="ARBA" id="ARBA00010474"/>
    </source>
</evidence>
<reference evidence="9 10" key="1">
    <citation type="submission" date="2014-02" db="EMBL/GenBank/DDBJ databases">
        <title>Draft genome of Erwinia mallotivora strain BT-MARDI, a papaya dieback pathogen.</title>
        <authorList>
            <person name="Redzuan R."/>
            <person name="Abu Bakar N."/>
            <person name="Badrun R."/>
            <person name="Mohd Raih M.F."/>
            <person name="Rozano L."/>
            <person name="Mat Amin N."/>
        </authorList>
    </citation>
    <scope>NUCLEOTIDE SEQUENCE [LARGE SCALE GENOMIC DNA]</scope>
    <source>
        <strain evidence="9 10">BT-MARDI</strain>
    </source>
</reference>
<evidence type="ECO:0000256" key="5">
    <source>
        <dbReference type="ARBA" id="ARBA00022764"/>
    </source>
</evidence>
<dbReference type="EMBL" id="JFHN01000056">
    <property type="protein sequence ID" value="EXU74612.1"/>
    <property type="molecule type" value="Genomic_DNA"/>
</dbReference>
<dbReference type="CDD" id="cd11614">
    <property type="entry name" value="SAF_CpaB_FlgA_like"/>
    <property type="match status" value="1"/>
</dbReference>
<dbReference type="NCBIfam" id="TIGR03170">
    <property type="entry name" value="flgA_cterm"/>
    <property type="match status" value="1"/>
</dbReference>
<dbReference type="PANTHER" id="PTHR36307:SF1">
    <property type="entry name" value="FLAGELLA BASAL BODY P-RING FORMATION PROTEIN FLGA"/>
    <property type="match status" value="1"/>
</dbReference>
<keyword evidence="5 7" id="KW-0574">Periplasm</keyword>
<comment type="similarity">
    <text evidence="2 7">Belongs to the FlgA family.</text>
</comment>
<keyword evidence="4 7" id="KW-0732">Signal</keyword>
<keyword evidence="10" id="KW-1185">Reference proteome</keyword>
<dbReference type="PANTHER" id="PTHR36307">
    <property type="entry name" value="FLAGELLA BASAL BODY P-RING FORMATION PROTEIN FLGA"/>
    <property type="match status" value="1"/>
</dbReference>
<dbReference type="AlphaFoldDB" id="A0A014PUR9"/>
<dbReference type="Pfam" id="PF13144">
    <property type="entry name" value="ChapFlgA"/>
    <property type="match status" value="1"/>
</dbReference>
<organism evidence="9 10">
    <name type="scientific">Erwinia mallotivora</name>
    <dbReference type="NCBI Taxonomy" id="69222"/>
    <lineage>
        <taxon>Bacteria</taxon>
        <taxon>Pseudomonadati</taxon>
        <taxon>Pseudomonadota</taxon>
        <taxon>Gammaproteobacteria</taxon>
        <taxon>Enterobacterales</taxon>
        <taxon>Erwiniaceae</taxon>
        <taxon>Erwinia</taxon>
    </lineage>
</organism>
<feature type="domain" description="SAF" evidence="8">
    <location>
        <begin position="98"/>
        <end position="160"/>
    </location>
</feature>
<accession>A0A014PUR9</accession>
<dbReference type="InterPro" id="IPR041231">
    <property type="entry name" value="FlgA_N"/>
</dbReference>
<dbReference type="RefSeq" id="WP_034939106.1">
    <property type="nucleotide sequence ID" value="NZ_JFHN01000056.1"/>
</dbReference>
<keyword evidence="9" id="KW-0969">Cilium</keyword>
<dbReference type="InterPro" id="IPR013974">
    <property type="entry name" value="SAF"/>
</dbReference>
<dbReference type="Gene3D" id="3.90.1210.10">
    <property type="entry name" value="Antifreeze-like/N-acetylneuraminic acid synthase C-terminal domain"/>
    <property type="match status" value="1"/>
</dbReference>
<keyword evidence="7" id="KW-1005">Bacterial flagellum biogenesis</keyword>
<evidence type="ECO:0000313" key="10">
    <source>
        <dbReference type="Proteomes" id="UP000019918"/>
    </source>
</evidence>
<dbReference type="GO" id="GO:0044780">
    <property type="term" value="P:bacterial-type flagellum assembly"/>
    <property type="evidence" value="ECO:0007669"/>
    <property type="project" value="InterPro"/>
</dbReference>